<comment type="caution">
    <text evidence="4">The sequence shown here is derived from an EMBL/GenBank/DDBJ whole genome shotgun (WGS) entry which is preliminary data.</text>
</comment>
<gene>
    <name evidence="4" type="ORF">OGM63_29305</name>
</gene>
<dbReference type="SUPFAM" id="SSF52172">
    <property type="entry name" value="CheY-like"/>
    <property type="match status" value="1"/>
</dbReference>
<organism evidence="4 5">
    <name type="scientific">Plectonema radiosum NIES-515</name>
    <dbReference type="NCBI Taxonomy" id="2986073"/>
    <lineage>
        <taxon>Bacteria</taxon>
        <taxon>Bacillati</taxon>
        <taxon>Cyanobacteriota</taxon>
        <taxon>Cyanophyceae</taxon>
        <taxon>Oscillatoriophycideae</taxon>
        <taxon>Oscillatoriales</taxon>
        <taxon>Microcoleaceae</taxon>
        <taxon>Plectonema</taxon>
    </lineage>
</organism>
<dbReference type="InterPro" id="IPR011006">
    <property type="entry name" value="CheY-like_superfamily"/>
</dbReference>
<evidence type="ECO:0000313" key="4">
    <source>
        <dbReference type="EMBL" id="MCV3217559.1"/>
    </source>
</evidence>
<dbReference type="InterPro" id="IPR050595">
    <property type="entry name" value="Bact_response_regulator"/>
</dbReference>
<dbReference type="Pfam" id="PF00072">
    <property type="entry name" value="Response_reg"/>
    <property type="match status" value="1"/>
</dbReference>
<evidence type="ECO:0000256" key="1">
    <source>
        <dbReference type="ARBA" id="ARBA00022553"/>
    </source>
</evidence>
<dbReference type="EMBL" id="JAOWRF010000414">
    <property type="protein sequence ID" value="MCV3217559.1"/>
    <property type="molecule type" value="Genomic_DNA"/>
</dbReference>
<evidence type="ECO:0000313" key="5">
    <source>
        <dbReference type="Proteomes" id="UP001526143"/>
    </source>
</evidence>
<dbReference type="Proteomes" id="UP001526143">
    <property type="component" value="Unassembled WGS sequence"/>
</dbReference>
<sequence>MTAKLFKIEQQFQLHQSKRVLLIEDNDVNRMLLCDYLIYYGYDVQSLSEASTFFSTLKQFQPELILLDLKLPDIDGYTLLEKMQNKPDYVKLPVIIVSAFAFKADRQRAIDLGACRYFVKPVNLIDLIQAIQEELA</sequence>
<dbReference type="PANTHER" id="PTHR44591">
    <property type="entry name" value="STRESS RESPONSE REGULATOR PROTEIN 1"/>
    <property type="match status" value="1"/>
</dbReference>
<keyword evidence="5" id="KW-1185">Reference proteome</keyword>
<feature type="domain" description="Response regulatory" evidence="3">
    <location>
        <begin position="19"/>
        <end position="135"/>
    </location>
</feature>
<dbReference type="SMART" id="SM00448">
    <property type="entry name" value="REC"/>
    <property type="match status" value="1"/>
</dbReference>
<dbReference type="InterPro" id="IPR001789">
    <property type="entry name" value="Sig_transdc_resp-reg_receiver"/>
</dbReference>
<feature type="modified residue" description="4-aspartylphosphate" evidence="2">
    <location>
        <position position="68"/>
    </location>
</feature>
<keyword evidence="1 2" id="KW-0597">Phosphoprotein</keyword>
<dbReference type="RefSeq" id="WP_263749282.1">
    <property type="nucleotide sequence ID" value="NZ_JAOWRF010000414.1"/>
</dbReference>
<dbReference type="Gene3D" id="3.40.50.2300">
    <property type="match status" value="1"/>
</dbReference>
<dbReference type="PROSITE" id="PS50110">
    <property type="entry name" value="RESPONSE_REGULATORY"/>
    <property type="match status" value="1"/>
</dbReference>
<name>A0ABT3B849_9CYAN</name>
<evidence type="ECO:0000259" key="3">
    <source>
        <dbReference type="PROSITE" id="PS50110"/>
    </source>
</evidence>
<protein>
    <submittedName>
        <fullName evidence="4">Response regulator</fullName>
    </submittedName>
</protein>
<dbReference type="PANTHER" id="PTHR44591:SF3">
    <property type="entry name" value="RESPONSE REGULATORY DOMAIN-CONTAINING PROTEIN"/>
    <property type="match status" value="1"/>
</dbReference>
<accession>A0ABT3B849</accession>
<evidence type="ECO:0000256" key="2">
    <source>
        <dbReference type="PROSITE-ProRule" id="PRU00169"/>
    </source>
</evidence>
<proteinExistence type="predicted"/>
<reference evidence="4 5" key="1">
    <citation type="submission" date="2022-10" db="EMBL/GenBank/DDBJ databases">
        <title>Identification of biosynthetic pathway for the production of the potent trypsin inhibitor radiosumin.</title>
        <authorList>
            <person name="Fewer D.P."/>
            <person name="Delbaje E."/>
            <person name="Ouyang X."/>
            <person name="Agostino P.D."/>
            <person name="Wahlsten M."/>
            <person name="Jokela J."/>
            <person name="Permi P."/>
            <person name="Haapaniemi E."/>
            <person name="Koistinen H."/>
        </authorList>
    </citation>
    <scope>NUCLEOTIDE SEQUENCE [LARGE SCALE GENOMIC DNA]</scope>
    <source>
        <strain evidence="4 5">NIES-515</strain>
    </source>
</reference>